<sequence length="190" mass="20575">MGAKMKLLTYQEAADALLRGEVIAYPTEGVYGFAADAMNRAAVEKLLQMKARSVSKGFIVMGASLAHLSPLIEPLEAEEARHLLEELRGGYRYTWIVPAKESCPHYLRGEFPTLAIRVTNHPDALALCEKMPVGVVSTSANLHKEAPLESAEAIYQIFGDQIAGVMEGAVGSLSSPTRIVHLKSGEIIRA</sequence>
<evidence type="ECO:0000256" key="2">
    <source>
        <dbReference type="ARBA" id="ARBA00022490"/>
    </source>
</evidence>
<dbReference type="GO" id="GO:0000049">
    <property type="term" value="F:tRNA binding"/>
    <property type="evidence" value="ECO:0007669"/>
    <property type="project" value="TreeGrafter"/>
</dbReference>
<name>A0A2U2ARN4_9GAMM</name>
<reference evidence="13 14" key="2">
    <citation type="submission" date="2018-05" db="EMBL/GenBank/DDBJ databases">
        <title>Ignatzschineria dubaiensis sp. nov., isolated from necrotic foot tissues of dromedaries (Camelus dromedarius) and associated maggots in Dubai, United Arab Emirates.</title>
        <authorList>
            <person name="Tsang C.C."/>
            <person name="Tang J.Y.M."/>
            <person name="Fong J.Y.H."/>
            <person name="Kinne J."/>
            <person name="Lee H.H."/>
            <person name="Joseph M."/>
            <person name="Jose S."/>
            <person name="Schuster R.K."/>
            <person name="Tang Y."/>
            <person name="Sivakumar S."/>
            <person name="Chen J.H.K."/>
            <person name="Teng J.L.L."/>
            <person name="Lau S.K.P."/>
            <person name="Wernery U."/>
            <person name="Woo P.C.Y."/>
        </authorList>
    </citation>
    <scope>NUCLEOTIDE SEQUENCE [LARGE SCALE GENOMIC DNA]</scope>
    <source>
        <strain evidence="13">UAE-HKU57</strain>
        <strain evidence="14">UAE-HKU58</strain>
    </source>
</reference>
<evidence type="ECO:0000256" key="4">
    <source>
        <dbReference type="ARBA" id="ARBA00022694"/>
    </source>
</evidence>
<dbReference type="InterPro" id="IPR006070">
    <property type="entry name" value="Sua5-like_dom"/>
</dbReference>
<evidence type="ECO:0000256" key="9">
    <source>
        <dbReference type="HAMAP-Rule" id="MF_01852"/>
    </source>
</evidence>
<dbReference type="HAMAP" id="MF_01852">
    <property type="entry name" value="TsaC"/>
    <property type="match status" value="1"/>
</dbReference>
<evidence type="ECO:0000256" key="6">
    <source>
        <dbReference type="ARBA" id="ARBA00022741"/>
    </source>
</evidence>
<dbReference type="SUPFAM" id="SSF55821">
    <property type="entry name" value="YrdC/RibB"/>
    <property type="match status" value="1"/>
</dbReference>
<dbReference type="PANTHER" id="PTHR17490">
    <property type="entry name" value="SUA5"/>
    <property type="match status" value="1"/>
</dbReference>
<accession>A0A2U2ARN4</accession>
<dbReference type="EC" id="2.7.7.87" evidence="9"/>
<dbReference type="Gene3D" id="3.90.870.10">
    <property type="entry name" value="DHBP synthase"/>
    <property type="match status" value="1"/>
</dbReference>
<keyword evidence="3 9" id="KW-0808">Transferase</keyword>
<dbReference type="PANTHER" id="PTHR17490:SF18">
    <property type="entry name" value="THREONYLCARBAMOYL-AMP SYNTHASE"/>
    <property type="match status" value="1"/>
</dbReference>
<dbReference type="GO" id="GO:0005737">
    <property type="term" value="C:cytoplasm"/>
    <property type="evidence" value="ECO:0007669"/>
    <property type="project" value="UniProtKB-SubCell"/>
</dbReference>
<evidence type="ECO:0000313" key="14">
    <source>
        <dbReference type="Proteomes" id="UP000245217"/>
    </source>
</evidence>
<dbReference type="Proteomes" id="UP000245059">
    <property type="component" value="Unassembled WGS sequence"/>
</dbReference>
<evidence type="ECO:0000256" key="1">
    <source>
        <dbReference type="ARBA" id="ARBA00004496"/>
    </source>
</evidence>
<dbReference type="EMBL" id="QEWW01000002">
    <property type="protein sequence ID" value="PWD86936.1"/>
    <property type="molecule type" value="Genomic_DNA"/>
</dbReference>
<organism evidence="11 13">
    <name type="scientific">Ignatzschineria cameli</name>
    <dbReference type="NCBI Taxonomy" id="2182793"/>
    <lineage>
        <taxon>Bacteria</taxon>
        <taxon>Pseudomonadati</taxon>
        <taxon>Pseudomonadota</taxon>
        <taxon>Gammaproteobacteria</taxon>
        <taxon>Cardiobacteriales</taxon>
        <taxon>Ignatzschineriaceae</taxon>
        <taxon>Ignatzschineria</taxon>
    </lineage>
</organism>
<keyword evidence="4 9" id="KW-0819">tRNA processing</keyword>
<dbReference type="Pfam" id="PF01300">
    <property type="entry name" value="Sua5_yciO_yrdC"/>
    <property type="match status" value="1"/>
</dbReference>
<dbReference type="InterPro" id="IPR017945">
    <property type="entry name" value="DHBP_synth_RibB-like_a/b_dom"/>
</dbReference>
<keyword evidence="6 9" id="KW-0547">Nucleotide-binding</keyword>
<reference evidence="11" key="1">
    <citation type="journal article" date="2018" name="Genome Announc.">
        <title>Ignatzschineria cameli sp. nov., isolated from necrotic foot tissue of dromedaries (Camelus dromedarius) and associated maggots (Wohlfahrtia species) in Dubai.</title>
        <authorList>
            <person name="Tsang C.C."/>
            <person name="Tang J.Y."/>
            <person name="Fong J.Y."/>
            <person name="Kinne J."/>
            <person name="Lee H.H."/>
            <person name="Joseph M."/>
            <person name="Jose S."/>
            <person name="Schuster R.K."/>
            <person name="Tang Y."/>
            <person name="Sivakumar S."/>
            <person name="Chen J.H."/>
            <person name="Teng J.L."/>
            <person name="Lau S.K."/>
            <person name="Wernery U."/>
            <person name="Woo P.C."/>
        </authorList>
    </citation>
    <scope>NUCLEOTIDE SEQUENCE</scope>
    <source>
        <strain evidence="11">UAE-HKU57</strain>
        <strain evidence="12">UAE-HKU58</strain>
    </source>
</reference>
<dbReference type="GO" id="GO:0005524">
    <property type="term" value="F:ATP binding"/>
    <property type="evidence" value="ECO:0007669"/>
    <property type="project" value="UniProtKB-UniRule"/>
</dbReference>
<evidence type="ECO:0000313" key="11">
    <source>
        <dbReference type="EMBL" id="PWD86936.1"/>
    </source>
</evidence>
<dbReference type="GO" id="GO:0006450">
    <property type="term" value="P:regulation of translational fidelity"/>
    <property type="evidence" value="ECO:0007669"/>
    <property type="project" value="TreeGrafter"/>
</dbReference>
<evidence type="ECO:0000256" key="8">
    <source>
        <dbReference type="ARBA" id="ARBA00048366"/>
    </source>
</evidence>
<evidence type="ECO:0000259" key="10">
    <source>
        <dbReference type="PROSITE" id="PS51163"/>
    </source>
</evidence>
<dbReference type="AlphaFoldDB" id="A0A2U2ARN4"/>
<dbReference type="EMBL" id="QEWV01000001">
    <property type="protein sequence ID" value="PWD94247.1"/>
    <property type="molecule type" value="Genomic_DNA"/>
</dbReference>
<keyword evidence="2 9" id="KW-0963">Cytoplasm</keyword>
<dbReference type="GO" id="GO:0061710">
    <property type="term" value="F:L-threonylcarbamoyladenylate synthase"/>
    <property type="evidence" value="ECO:0007669"/>
    <property type="project" value="UniProtKB-EC"/>
</dbReference>
<dbReference type="InterPro" id="IPR023535">
    <property type="entry name" value="TC-AMP_synthase"/>
</dbReference>
<evidence type="ECO:0000256" key="3">
    <source>
        <dbReference type="ARBA" id="ARBA00022679"/>
    </source>
</evidence>
<comment type="caution">
    <text evidence="11">The sequence shown here is derived from an EMBL/GenBank/DDBJ whole genome shotgun (WGS) entry which is preliminary data.</text>
</comment>
<feature type="domain" description="YrdC-like" evidence="10">
    <location>
        <begin position="7"/>
        <end position="190"/>
    </location>
</feature>
<gene>
    <name evidence="9" type="primary">tsaC</name>
    <name evidence="11" type="ORF">DC077_03740</name>
    <name evidence="12" type="ORF">DC078_01510</name>
</gene>
<proteinExistence type="inferred from homology"/>
<comment type="function">
    <text evidence="9">Required for the formation of a threonylcarbamoyl group on adenosine at position 37 (t(6)A37) in tRNAs that read codons beginning with adenine. Catalyzes the conversion of L-threonine, HCO(3)(-)/CO(2) and ATP to give threonylcarbamoyl-AMP (TC-AMP) as the acyladenylate intermediate, with the release of diphosphate.</text>
</comment>
<evidence type="ECO:0000313" key="12">
    <source>
        <dbReference type="EMBL" id="PWD94247.1"/>
    </source>
</evidence>
<dbReference type="Proteomes" id="UP000245217">
    <property type="component" value="Unassembled WGS sequence"/>
</dbReference>
<comment type="catalytic activity">
    <reaction evidence="8 9">
        <text>L-threonine + hydrogencarbonate + ATP = L-threonylcarbamoyladenylate + diphosphate + H2O</text>
        <dbReference type="Rhea" id="RHEA:36407"/>
        <dbReference type="ChEBI" id="CHEBI:15377"/>
        <dbReference type="ChEBI" id="CHEBI:17544"/>
        <dbReference type="ChEBI" id="CHEBI:30616"/>
        <dbReference type="ChEBI" id="CHEBI:33019"/>
        <dbReference type="ChEBI" id="CHEBI:57926"/>
        <dbReference type="ChEBI" id="CHEBI:73682"/>
        <dbReference type="EC" id="2.7.7.87"/>
    </reaction>
</comment>
<comment type="similarity">
    <text evidence="9">Belongs to the SUA5 family. TsaC subfamily.</text>
</comment>
<keyword evidence="14" id="KW-1185">Reference proteome</keyword>
<dbReference type="PROSITE" id="PS51163">
    <property type="entry name" value="YRDC"/>
    <property type="match status" value="1"/>
</dbReference>
<evidence type="ECO:0000256" key="7">
    <source>
        <dbReference type="ARBA" id="ARBA00022840"/>
    </source>
</evidence>
<dbReference type="GO" id="GO:0002949">
    <property type="term" value="P:tRNA threonylcarbamoyladenosine modification"/>
    <property type="evidence" value="ECO:0007669"/>
    <property type="project" value="UniProtKB-UniRule"/>
</dbReference>
<evidence type="ECO:0000256" key="5">
    <source>
        <dbReference type="ARBA" id="ARBA00022695"/>
    </source>
</evidence>
<dbReference type="InterPro" id="IPR050156">
    <property type="entry name" value="TC-AMP_synthase_SUA5"/>
</dbReference>
<keyword evidence="5 9" id="KW-0548">Nucleotidyltransferase</keyword>
<evidence type="ECO:0000313" key="13">
    <source>
        <dbReference type="Proteomes" id="UP000245059"/>
    </source>
</evidence>
<comment type="subcellular location">
    <subcellularLocation>
        <location evidence="1 9">Cytoplasm</location>
    </subcellularLocation>
</comment>
<keyword evidence="7 9" id="KW-0067">ATP-binding</keyword>
<protein>
    <recommendedName>
        <fullName evidence="9">Threonylcarbamoyl-AMP synthase</fullName>
        <shortName evidence="9">TC-AMP synthase</shortName>
        <ecNumber evidence="9">2.7.7.87</ecNumber>
    </recommendedName>
    <alternativeName>
        <fullName evidence="9">L-threonylcarbamoyladenylate synthase</fullName>
    </alternativeName>
    <alternativeName>
        <fullName evidence="9">t(6)A37 threonylcarbamoyladenosine biosynthesis protein TsaC</fullName>
    </alternativeName>
    <alternativeName>
        <fullName evidence="9">tRNA threonylcarbamoyladenosine biosynthesis protein TsaC</fullName>
    </alternativeName>
</protein>
<dbReference type="GO" id="GO:0003725">
    <property type="term" value="F:double-stranded RNA binding"/>
    <property type="evidence" value="ECO:0007669"/>
    <property type="project" value="InterPro"/>
</dbReference>